<dbReference type="Proteomes" id="UP000267352">
    <property type="component" value="Segment"/>
</dbReference>
<name>A0A2I6SBJ5_9VIRU</name>
<protein>
    <submittedName>
        <fullName evidence="1">WSSV053</fullName>
    </submittedName>
</protein>
<sequence length="94" mass="10823">MADRDESADIAAKIGTKIATDFEALRGDNNKRRADTSVDDLKESLADSIEKLPLKIPAILIRSQIFPQIQRSMNFLSTSHSFSRRHFWKLWEVY</sequence>
<reference evidence="1" key="1">
    <citation type="submission" date="2017-12" db="EMBL/GenBank/DDBJ databases">
        <authorList>
            <person name="Katneni V.K."/>
            <person name="Shekhar M.S."/>
            <person name="Otta S.K."/>
            <person name="Karthic K."/>
            <person name="Jangam A.K."/>
            <person name="Gopikrishna G."/>
            <person name="Vijayan K.K."/>
        </authorList>
    </citation>
    <scope>NUCLEOTIDE SEQUENCE [LARGE SCALE GENOMIC DNA]</scope>
    <source>
        <strain evidence="1">IN_AP4RU</strain>
    </source>
</reference>
<reference evidence="1" key="2">
    <citation type="journal article" date="2018" name="Genome Announc.">
        <title>First Report of a Complete Genome Sequence of White spot syndrome virus from India.</title>
        <authorList>
            <person name="Vinaya Kumar K."/>
            <person name="Shekhar M.S."/>
            <person name="Otta S.K."/>
            <person name="Karthic K."/>
            <person name="Ashok Kumar J."/>
            <person name="Gopikrishna G."/>
            <person name="Vijayan K.K."/>
        </authorList>
    </citation>
    <scope>NUCLEOTIDE SEQUENCE</scope>
    <source>
        <strain evidence="1">IN_AP4RU</strain>
    </source>
</reference>
<evidence type="ECO:0000313" key="1">
    <source>
        <dbReference type="EMBL" id="AUO14926.1"/>
    </source>
</evidence>
<accession>A0A2I6SBJ5</accession>
<dbReference type="EMBL" id="MG702567">
    <property type="protein sequence ID" value="AUO14926.1"/>
    <property type="molecule type" value="Genomic_DNA"/>
</dbReference>
<proteinExistence type="predicted"/>
<organism evidence="1">
    <name type="scientific">White spot syndrome virus</name>
    <dbReference type="NCBI Taxonomy" id="342409"/>
    <lineage>
        <taxon>Viruses</taxon>
        <taxon>Viruses incertae sedis</taxon>
        <taxon>Naldaviricetes</taxon>
        <taxon>Nimaviridae</taxon>
        <taxon>Whispovirus</taxon>
    </lineage>
</organism>